<dbReference type="Proteomes" id="UP001501444">
    <property type="component" value="Unassembled WGS sequence"/>
</dbReference>
<organism evidence="4 5">
    <name type="scientific">Dactylosporangium salmoneum</name>
    <dbReference type="NCBI Taxonomy" id="53361"/>
    <lineage>
        <taxon>Bacteria</taxon>
        <taxon>Bacillati</taxon>
        <taxon>Actinomycetota</taxon>
        <taxon>Actinomycetes</taxon>
        <taxon>Micromonosporales</taxon>
        <taxon>Micromonosporaceae</taxon>
        <taxon>Dactylosporangium</taxon>
    </lineage>
</organism>
<comment type="caution">
    <text evidence="4">The sequence shown here is derived from an EMBL/GenBank/DDBJ whole genome shotgun (WGS) entry which is preliminary data.</text>
</comment>
<dbReference type="PANTHER" id="PTHR33495:SF2">
    <property type="entry name" value="ANTI-SIGMA FACTOR ANTAGONIST TM_1081-RELATED"/>
    <property type="match status" value="1"/>
</dbReference>
<dbReference type="NCBIfam" id="TIGR00377">
    <property type="entry name" value="ant_ant_sig"/>
    <property type="match status" value="1"/>
</dbReference>
<dbReference type="InterPro" id="IPR058548">
    <property type="entry name" value="MlaB-like_STAS"/>
</dbReference>
<comment type="similarity">
    <text evidence="1 2">Belongs to the anti-sigma-factor antagonist family.</text>
</comment>
<dbReference type="PROSITE" id="PS50801">
    <property type="entry name" value="STAS"/>
    <property type="match status" value="1"/>
</dbReference>
<reference evidence="4 5" key="1">
    <citation type="journal article" date="2019" name="Int. J. Syst. Evol. Microbiol.">
        <title>The Global Catalogue of Microorganisms (GCM) 10K type strain sequencing project: providing services to taxonomists for standard genome sequencing and annotation.</title>
        <authorList>
            <consortium name="The Broad Institute Genomics Platform"/>
            <consortium name="The Broad Institute Genome Sequencing Center for Infectious Disease"/>
            <person name="Wu L."/>
            <person name="Ma J."/>
        </authorList>
    </citation>
    <scope>NUCLEOTIDE SEQUENCE [LARGE SCALE GENOMIC DNA]</scope>
    <source>
        <strain evidence="4 5">JCM 3272</strain>
    </source>
</reference>
<dbReference type="InterPro" id="IPR036513">
    <property type="entry name" value="STAS_dom_sf"/>
</dbReference>
<dbReference type="RefSeq" id="WP_344615455.1">
    <property type="nucleotide sequence ID" value="NZ_BAAARV010000048.1"/>
</dbReference>
<dbReference type="CDD" id="cd07043">
    <property type="entry name" value="STAS_anti-anti-sigma_factors"/>
    <property type="match status" value="1"/>
</dbReference>
<dbReference type="SUPFAM" id="SSF52091">
    <property type="entry name" value="SpoIIaa-like"/>
    <property type="match status" value="1"/>
</dbReference>
<dbReference type="InterPro" id="IPR003658">
    <property type="entry name" value="Anti-sigma_ant"/>
</dbReference>
<protein>
    <recommendedName>
        <fullName evidence="2">Anti-sigma factor antagonist</fullName>
    </recommendedName>
</protein>
<evidence type="ECO:0000313" key="5">
    <source>
        <dbReference type="Proteomes" id="UP001501444"/>
    </source>
</evidence>
<dbReference type="Gene3D" id="3.30.750.24">
    <property type="entry name" value="STAS domain"/>
    <property type="match status" value="1"/>
</dbReference>
<evidence type="ECO:0000259" key="3">
    <source>
        <dbReference type="PROSITE" id="PS50801"/>
    </source>
</evidence>
<evidence type="ECO:0000256" key="2">
    <source>
        <dbReference type="RuleBase" id="RU003749"/>
    </source>
</evidence>
<dbReference type="EMBL" id="BAAARV010000048">
    <property type="protein sequence ID" value="GAA2360505.1"/>
    <property type="molecule type" value="Genomic_DNA"/>
</dbReference>
<gene>
    <name evidence="4" type="ORF">GCM10010170_055430</name>
</gene>
<dbReference type="InterPro" id="IPR002645">
    <property type="entry name" value="STAS_dom"/>
</dbReference>
<evidence type="ECO:0000313" key="4">
    <source>
        <dbReference type="EMBL" id="GAA2360505.1"/>
    </source>
</evidence>
<feature type="domain" description="STAS" evidence="3">
    <location>
        <begin position="14"/>
        <end position="108"/>
    </location>
</feature>
<dbReference type="PANTHER" id="PTHR33495">
    <property type="entry name" value="ANTI-SIGMA FACTOR ANTAGONIST TM_1081-RELATED-RELATED"/>
    <property type="match status" value="1"/>
</dbReference>
<proteinExistence type="inferred from homology"/>
<name>A0ABN3GTK0_9ACTN</name>
<evidence type="ECO:0000256" key="1">
    <source>
        <dbReference type="ARBA" id="ARBA00009013"/>
    </source>
</evidence>
<dbReference type="Pfam" id="PF13466">
    <property type="entry name" value="STAS_2"/>
    <property type="match status" value="1"/>
</dbReference>
<sequence>MTTEFTARATPSGDGTVTVTASGELDMTSAPELITVLREAIRAHGPSRVDLDLTAVTFMDSTGLQVLVAANRDVGGGLQITGTSPAVHRLLQLTGVLEEFGLSPERSA</sequence>
<accession>A0ABN3GTK0</accession>
<keyword evidence="5" id="KW-1185">Reference proteome</keyword>